<dbReference type="Gene3D" id="3.50.50.100">
    <property type="match status" value="1"/>
</dbReference>
<dbReference type="EMBL" id="BAAAQD010000029">
    <property type="protein sequence ID" value="GAA1560390.1"/>
    <property type="molecule type" value="Genomic_DNA"/>
</dbReference>
<sequence>MESNRSSSTHIVIVGGGFAGVACAKVLAEDSRTRVTLVDQNGYHQFQPLLYQVATAELAGRDMAFDHTEVFRGQDAVTLVRSEVVAADADQRSVTLSDGGTITGDYLVLAAGAQPNFFHTPGAQEFAFPLYSLTDARRVRERVLQLFADASAKPELIDEGALNFVIVGGGPTGVEIAGALSELVYDVMPHRYPNLAVAGARIILVDLGRALLAPFSDESHTYAATQLQQRGVELRLGTAVTEVARDHVSLRDKTTIPTHLVIWGGGESASAIAGNAGIGQGRGGRIDVRPDLSVPGHPNVFAVGDVANIPHGDERALPQLGSVAQQSGAWAAKNIIGDIGGTGRESFHYRDKGIMAMIGRKAAVAEIGPHRHELHGRLAFASWLGVHAELLANAGAELRAFVAWAEEFYFRPHHRSAELLDPEQVELPRIHWGQSR</sequence>
<dbReference type="SUPFAM" id="SSF51905">
    <property type="entry name" value="FAD/NAD(P)-binding domain"/>
    <property type="match status" value="1"/>
</dbReference>
<evidence type="ECO:0000256" key="3">
    <source>
        <dbReference type="ARBA" id="ARBA00022630"/>
    </source>
</evidence>
<dbReference type="PROSITE" id="PS51257">
    <property type="entry name" value="PROKAR_LIPOPROTEIN"/>
    <property type="match status" value="1"/>
</dbReference>
<keyword evidence="3" id="KW-0285">Flavoprotein</keyword>
<dbReference type="PRINTS" id="PR00368">
    <property type="entry name" value="FADPNR"/>
</dbReference>
<evidence type="ECO:0000256" key="4">
    <source>
        <dbReference type="ARBA" id="ARBA00022827"/>
    </source>
</evidence>
<gene>
    <name evidence="7" type="ORF">GCM10009827_097050</name>
</gene>
<accession>A0ABN2CKZ7</accession>
<dbReference type="Proteomes" id="UP001501470">
    <property type="component" value="Unassembled WGS sequence"/>
</dbReference>
<evidence type="ECO:0000256" key="5">
    <source>
        <dbReference type="ARBA" id="ARBA00023002"/>
    </source>
</evidence>
<comment type="cofactor">
    <cofactor evidence="1">
        <name>FAD</name>
        <dbReference type="ChEBI" id="CHEBI:57692"/>
    </cofactor>
</comment>
<dbReference type="PANTHER" id="PTHR42913">
    <property type="entry name" value="APOPTOSIS-INDUCING FACTOR 1"/>
    <property type="match status" value="1"/>
</dbReference>
<dbReference type="InterPro" id="IPR023753">
    <property type="entry name" value="FAD/NAD-binding_dom"/>
</dbReference>
<feature type="domain" description="FAD/NAD(P)-binding" evidence="6">
    <location>
        <begin position="10"/>
        <end position="328"/>
    </location>
</feature>
<dbReference type="PANTHER" id="PTHR42913:SF3">
    <property type="entry name" value="64 KDA MITOCHONDRIAL NADH DEHYDROGENASE (EUROFUNG)"/>
    <property type="match status" value="1"/>
</dbReference>
<keyword evidence="4" id="KW-0274">FAD</keyword>
<reference evidence="7 8" key="1">
    <citation type="journal article" date="2019" name="Int. J. Syst. Evol. Microbiol.">
        <title>The Global Catalogue of Microorganisms (GCM) 10K type strain sequencing project: providing services to taxonomists for standard genome sequencing and annotation.</title>
        <authorList>
            <consortium name="The Broad Institute Genomics Platform"/>
            <consortium name="The Broad Institute Genome Sequencing Center for Infectious Disease"/>
            <person name="Wu L."/>
            <person name="Ma J."/>
        </authorList>
    </citation>
    <scope>NUCLEOTIDE SEQUENCE [LARGE SCALE GENOMIC DNA]</scope>
    <source>
        <strain evidence="7 8">JCM 15933</strain>
    </source>
</reference>
<keyword evidence="5" id="KW-0560">Oxidoreductase</keyword>
<protein>
    <submittedName>
        <fullName evidence="7">NAD(P)/FAD-dependent oxidoreductase</fullName>
    </submittedName>
</protein>
<name>A0ABN2CKZ7_9ACTN</name>
<dbReference type="RefSeq" id="WP_344511748.1">
    <property type="nucleotide sequence ID" value="NZ_BAAAQD010000029.1"/>
</dbReference>
<dbReference type="InterPro" id="IPR051169">
    <property type="entry name" value="NADH-Q_oxidoreductase"/>
</dbReference>
<dbReference type="PRINTS" id="PR00411">
    <property type="entry name" value="PNDRDTASEI"/>
</dbReference>
<evidence type="ECO:0000256" key="1">
    <source>
        <dbReference type="ARBA" id="ARBA00001974"/>
    </source>
</evidence>
<keyword evidence="8" id="KW-1185">Reference proteome</keyword>
<evidence type="ECO:0000313" key="7">
    <source>
        <dbReference type="EMBL" id="GAA1560390.1"/>
    </source>
</evidence>
<proteinExistence type="inferred from homology"/>
<comment type="caution">
    <text evidence="7">The sequence shown here is derived from an EMBL/GenBank/DDBJ whole genome shotgun (WGS) entry which is preliminary data.</text>
</comment>
<dbReference type="InterPro" id="IPR036188">
    <property type="entry name" value="FAD/NAD-bd_sf"/>
</dbReference>
<dbReference type="Pfam" id="PF07992">
    <property type="entry name" value="Pyr_redox_2"/>
    <property type="match status" value="1"/>
</dbReference>
<evidence type="ECO:0000259" key="6">
    <source>
        <dbReference type="Pfam" id="PF07992"/>
    </source>
</evidence>
<evidence type="ECO:0000256" key="2">
    <source>
        <dbReference type="ARBA" id="ARBA00005272"/>
    </source>
</evidence>
<evidence type="ECO:0000313" key="8">
    <source>
        <dbReference type="Proteomes" id="UP001501470"/>
    </source>
</evidence>
<comment type="similarity">
    <text evidence="2">Belongs to the NADH dehydrogenase family.</text>
</comment>
<organism evidence="7 8">
    <name type="scientific">Dactylosporangium maewongense</name>
    <dbReference type="NCBI Taxonomy" id="634393"/>
    <lineage>
        <taxon>Bacteria</taxon>
        <taxon>Bacillati</taxon>
        <taxon>Actinomycetota</taxon>
        <taxon>Actinomycetes</taxon>
        <taxon>Micromonosporales</taxon>
        <taxon>Micromonosporaceae</taxon>
        <taxon>Dactylosporangium</taxon>
    </lineage>
</organism>